<dbReference type="EMBL" id="JANEYG010000008">
    <property type="protein sequence ID" value="KAJ8921995.1"/>
    <property type="molecule type" value="Genomic_DNA"/>
</dbReference>
<comment type="caution">
    <text evidence="2">The sequence shown here is derived from an EMBL/GenBank/DDBJ whole genome shotgun (WGS) entry which is preliminary data.</text>
</comment>
<sequence>MEPAQSKSGQDNQNSQKPFCRQPITCPWDTNQPYPSTLNKNRACDPTGAKTMLNIPFTVEPRSINEKTCPSLQHSSSQFFYFLRLMQLFPETHPATLHTVLSLCKNDFFCAVDKLLYAKRCKALYSRSQGVFKRCAMNRTHPYCSYGRIGNQQDKARGNETVVNFDVKEVGDGQRTPREKATQETSGELDGLPLKQPHGCGQLG</sequence>
<protein>
    <submittedName>
        <fullName evidence="2">Uncharacterized protein</fullName>
    </submittedName>
</protein>
<gene>
    <name evidence="2" type="ORF">NQ315_008633</name>
</gene>
<evidence type="ECO:0000256" key="1">
    <source>
        <dbReference type="SAM" id="MobiDB-lite"/>
    </source>
</evidence>
<name>A0AAV8W7I8_9CUCU</name>
<feature type="compositionally biased region" description="Basic and acidic residues" evidence="1">
    <location>
        <begin position="171"/>
        <end position="182"/>
    </location>
</feature>
<dbReference type="CDD" id="cd14279">
    <property type="entry name" value="CUE"/>
    <property type="match status" value="1"/>
</dbReference>
<keyword evidence="3" id="KW-1185">Reference proteome</keyword>
<dbReference type="Proteomes" id="UP001159042">
    <property type="component" value="Unassembled WGS sequence"/>
</dbReference>
<organism evidence="2 3">
    <name type="scientific">Exocentrus adspersus</name>
    <dbReference type="NCBI Taxonomy" id="1586481"/>
    <lineage>
        <taxon>Eukaryota</taxon>
        <taxon>Metazoa</taxon>
        <taxon>Ecdysozoa</taxon>
        <taxon>Arthropoda</taxon>
        <taxon>Hexapoda</taxon>
        <taxon>Insecta</taxon>
        <taxon>Pterygota</taxon>
        <taxon>Neoptera</taxon>
        <taxon>Endopterygota</taxon>
        <taxon>Coleoptera</taxon>
        <taxon>Polyphaga</taxon>
        <taxon>Cucujiformia</taxon>
        <taxon>Chrysomeloidea</taxon>
        <taxon>Cerambycidae</taxon>
        <taxon>Lamiinae</taxon>
        <taxon>Acanthocinini</taxon>
        <taxon>Exocentrus</taxon>
    </lineage>
</organism>
<dbReference type="AlphaFoldDB" id="A0AAV8W7I8"/>
<proteinExistence type="predicted"/>
<reference evidence="2 3" key="1">
    <citation type="journal article" date="2023" name="Insect Mol. Biol.">
        <title>Genome sequencing provides insights into the evolution of gene families encoding plant cell wall-degrading enzymes in longhorned beetles.</title>
        <authorList>
            <person name="Shin N.R."/>
            <person name="Okamura Y."/>
            <person name="Kirsch R."/>
            <person name="Pauchet Y."/>
        </authorList>
    </citation>
    <scope>NUCLEOTIDE SEQUENCE [LARGE SCALE GENOMIC DNA]</scope>
    <source>
        <strain evidence="2">EAD_L_NR</strain>
    </source>
</reference>
<evidence type="ECO:0000313" key="3">
    <source>
        <dbReference type="Proteomes" id="UP001159042"/>
    </source>
</evidence>
<feature type="region of interest" description="Disordered" evidence="1">
    <location>
        <begin position="171"/>
        <end position="204"/>
    </location>
</feature>
<evidence type="ECO:0000313" key="2">
    <source>
        <dbReference type="EMBL" id="KAJ8921995.1"/>
    </source>
</evidence>
<accession>A0AAV8W7I8</accession>